<proteinExistence type="predicted"/>
<keyword evidence="2" id="KW-1185">Reference proteome</keyword>
<evidence type="ECO:0000313" key="2">
    <source>
        <dbReference type="Proteomes" id="UP000887116"/>
    </source>
</evidence>
<dbReference type="AlphaFoldDB" id="A0A8X6HXB8"/>
<gene>
    <name evidence="1" type="ORF">TNCT_538251</name>
</gene>
<name>A0A8X6HXB8_TRICU</name>
<evidence type="ECO:0000313" key="1">
    <source>
        <dbReference type="EMBL" id="GFR31574.1"/>
    </source>
</evidence>
<feature type="non-terminal residue" evidence="1">
    <location>
        <position position="1"/>
    </location>
</feature>
<comment type="caution">
    <text evidence="1">The sequence shown here is derived from an EMBL/GenBank/DDBJ whole genome shotgun (WGS) entry which is preliminary data.</text>
</comment>
<reference evidence="1" key="1">
    <citation type="submission" date="2020-07" db="EMBL/GenBank/DDBJ databases">
        <title>Multicomponent nature underlies the extraordinary mechanical properties of spider dragline silk.</title>
        <authorList>
            <person name="Kono N."/>
            <person name="Nakamura H."/>
            <person name="Mori M."/>
            <person name="Yoshida Y."/>
            <person name="Ohtoshi R."/>
            <person name="Malay A.D."/>
            <person name="Moran D.A.P."/>
            <person name="Tomita M."/>
            <person name="Numata K."/>
            <person name="Arakawa K."/>
        </authorList>
    </citation>
    <scope>NUCLEOTIDE SEQUENCE</scope>
</reference>
<accession>A0A8X6HXB8</accession>
<organism evidence="1 2">
    <name type="scientific">Trichonephila clavata</name>
    <name type="common">Joro spider</name>
    <name type="synonym">Nephila clavata</name>
    <dbReference type="NCBI Taxonomy" id="2740835"/>
    <lineage>
        <taxon>Eukaryota</taxon>
        <taxon>Metazoa</taxon>
        <taxon>Ecdysozoa</taxon>
        <taxon>Arthropoda</taxon>
        <taxon>Chelicerata</taxon>
        <taxon>Arachnida</taxon>
        <taxon>Araneae</taxon>
        <taxon>Araneomorphae</taxon>
        <taxon>Entelegynae</taxon>
        <taxon>Araneoidea</taxon>
        <taxon>Nephilidae</taxon>
        <taxon>Trichonephila</taxon>
    </lineage>
</organism>
<sequence length="28" mass="3189">IGEGVDKFLREDRLLGGERRQTFVQVIG</sequence>
<protein>
    <submittedName>
        <fullName evidence="1">Uncharacterized protein</fullName>
    </submittedName>
</protein>
<dbReference type="EMBL" id="BMAO01039456">
    <property type="protein sequence ID" value="GFR31574.1"/>
    <property type="molecule type" value="Genomic_DNA"/>
</dbReference>
<dbReference type="Proteomes" id="UP000887116">
    <property type="component" value="Unassembled WGS sequence"/>
</dbReference>